<protein>
    <submittedName>
        <fullName evidence="2">Uncharacterized protein</fullName>
    </submittedName>
</protein>
<feature type="compositionally biased region" description="Low complexity" evidence="1">
    <location>
        <begin position="70"/>
        <end position="88"/>
    </location>
</feature>
<dbReference type="RefSeq" id="WP_201081871.1">
    <property type="nucleotide sequence ID" value="NZ_CP067421.1"/>
</dbReference>
<dbReference type="Proteomes" id="UP000595197">
    <property type="component" value="Plasmid pTT6-1"/>
</dbReference>
<evidence type="ECO:0000256" key="1">
    <source>
        <dbReference type="SAM" id="MobiDB-lite"/>
    </source>
</evidence>
<proteinExistence type="predicted"/>
<evidence type="ECO:0000313" key="2">
    <source>
        <dbReference type="EMBL" id="QQP92733.1"/>
    </source>
</evidence>
<sequence length="88" mass="9750">MTPHEAAYAELTGFLVDLAGRLDQEHHDLIWDRLIRIDLRLRALQAGEPPPRSAARWRRRHRILPGLPGPDGVVPAAAKPVPGHGSSR</sequence>
<evidence type="ECO:0000313" key="3">
    <source>
        <dbReference type="Proteomes" id="UP000595197"/>
    </source>
</evidence>
<feature type="region of interest" description="Disordered" evidence="1">
    <location>
        <begin position="66"/>
        <end position="88"/>
    </location>
</feature>
<dbReference type="EMBL" id="CP067421">
    <property type="protein sequence ID" value="QQP92733.1"/>
    <property type="molecule type" value="Genomic_DNA"/>
</dbReference>
<reference evidence="2" key="1">
    <citation type="submission" date="2021-02" db="EMBL/GenBank/DDBJ databases">
        <title>Skermanella TT6 skin isolate.</title>
        <authorList>
            <person name="Lee K."/>
            <person name="Ganzorig M."/>
        </authorList>
    </citation>
    <scope>NUCLEOTIDE SEQUENCE</scope>
    <source>
        <strain evidence="2">TT6</strain>
    </source>
</reference>
<gene>
    <name evidence="2" type="ORF">IGS68_30185</name>
</gene>
<organism evidence="2 3">
    <name type="scientific">Skermanella cutis</name>
    <dbReference type="NCBI Taxonomy" id="2775420"/>
    <lineage>
        <taxon>Bacteria</taxon>
        <taxon>Pseudomonadati</taxon>
        <taxon>Pseudomonadota</taxon>
        <taxon>Alphaproteobacteria</taxon>
        <taxon>Rhodospirillales</taxon>
        <taxon>Azospirillaceae</taxon>
        <taxon>Skermanella</taxon>
    </lineage>
</organism>
<geneLocation type="plasmid" evidence="2 3">
    <name>pTT6-1</name>
</geneLocation>
<keyword evidence="2" id="KW-0614">Plasmid</keyword>
<accession>A0ABX7BHF7</accession>
<keyword evidence="3" id="KW-1185">Reference proteome</keyword>
<name>A0ABX7BHF7_9PROT</name>